<feature type="region of interest" description="Disordered" evidence="2">
    <location>
        <begin position="52"/>
        <end position="77"/>
    </location>
</feature>
<evidence type="ECO:0000256" key="1">
    <source>
        <dbReference type="ARBA" id="ARBA00005986"/>
    </source>
</evidence>
<name>A0A2J6SI66_9HELO</name>
<dbReference type="OrthoDB" id="3183782at2759"/>
<evidence type="ECO:0000259" key="3">
    <source>
        <dbReference type="Pfam" id="PF07110"/>
    </source>
</evidence>
<feature type="domain" description="EthD" evidence="3">
    <location>
        <begin position="11"/>
        <end position="100"/>
    </location>
</feature>
<reference evidence="4 5" key="1">
    <citation type="submission" date="2016-04" db="EMBL/GenBank/DDBJ databases">
        <title>A degradative enzymes factory behind the ericoid mycorrhizal symbiosis.</title>
        <authorList>
            <consortium name="DOE Joint Genome Institute"/>
            <person name="Martino E."/>
            <person name="Morin E."/>
            <person name="Grelet G."/>
            <person name="Kuo A."/>
            <person name="Kohler A."/>
            <person name="Daghino S."/>
            <person name="Barry K."/>
            <person name="Choi C."/>
            <person name="Cichocki N."/>
            <person name="Clum A."/>
            <person name="Copeland A."/>
            <person name="Hainaut M."/>
            <person name="Haridas S."/>
            <person name="Labutti K."/>
            <person name="Lindquist E."/>
            <person name="Lipzen A."/>
            <person name="Khouja H.-R."/>
            <person name="Murat C."/>
            <person name="Ohm R."/>
            <person name="Olson A."/>
            <person name="Spatafora J."/>
            <person name="Veneault-Fourrey C."/>
            <person name="Henrissat B."/>
            <person name="Grigoriev I."/>
            <person name="Martin F."/>
            <person name="Perotto S."/>
        </authorList>
    </citation>
    <scope>NUCLEOTIDE SEQUENCE [LARGE SCALE GENOMIC DNA]</scope>
    <source>
        <strain evidence="4 5">E</strain>
    </source>
</reference>
<evidence type="ECO:0000313" key="4">
    <source>
        <dbReference type="EMBL" id="PMD50464.1"/>
    </source>
</evidence>
<evidence type="ECO:0000313" key="5">
    <source>
        <dbReference type="Proteomes" id="UP000235371"/>
    </source>
</evidence>
<dbReference type="RefSeq" id="XP_024727368.1">
    <property type="nucleotide sequence ID" value="XM_024881985.1"/>
</dbReference>
<keyword evidence="5" id="KW-1185">Reference proteome</keyword>
<protein>
    <recommendedName>
        <fullName evidence="3">EthD domain-containing protein</fullName>
    </recommendedName>
</protein>
<dbReference type="EMBL" id="KZ613913">
    <property type="protein sequence ID" value="PMD50464.1"/>
    <property type="molecule type" value="Genomic_DNA"/>
</dbReference>
<dbReference type="GeneID" id="36590062"/>
<evidence type="ECO:0000256" key="2">
    <source>
        <dbReference type="SAM" id="MobiDB-lite"/>
    </source>
</evidence>
<dbReference type="InterPro" id="IPR009799">
    <property type="entry name" value="EthD_dom"/>
</dbReference>
<proteinExistence type="inferred from homology"/>
<comment type="similarity">
    <text evidence="1">Belongs to the tpcK family.</text>
</comment>
<feature type="compositionally biased region" description="Low complexity" evidence="2">
    <location>
        <begin position="52"/>
        <end position="62"/>
    </location>
</feature>
<accession>A0A2J6SI66</accession>
<dbReference type="Pfam" id="PF07110">
    <property type="entry name" value="EthD"/>
    <property type="match status" value="1"/>
</dbReference>
<sequence length="150" mass="17135">MPNNQALIKSKPGLTQQQFSDLWYAHAAIVTPMFLYSGVKYYAQVHGPLTTTSSPSTLDLSPWAGAAEKPPSDSSVEDPQWLTDYYREVVMVDEKRFLDRDAEVWFKRVEPGTVEGERKIIIDGGKLLIEIPESVTRVWKEYEKRGKEEK</sequence>
<dbReference type="Proteomes" id="UP000235371">
    <property type="component" value="Unassembled WGS sequence"/>
</dbReference>
<dbReference type="Gene3D" id="3.30.70.100">
    <property type="match status" value="1"/>
</dbReference>
<organism evidence="4 5">
    <name type="scientific">Hyaloscypha bicolor E</name>
    <dbReference type="NCBI Taxonomy" id="1095630"/>
    <lineage>
        <taxon>Eukaryota</taxon>
        <taxon>Fungi</taxon>
        <taxon>Dikarya</taxon>
        <taxon>Ascomycota</taxon>
        <taxon>Pezizomycotina</taxon>
        <taxon>Leotiomycetes</taxon>
        <taxon>Helotiales</taxon>
        <taxon>Hyaloscyphaceae</taxon>
        <taxon>Hyaloscypha</taxon>
        <taxon>Hyaloscypha bicolor</taxon>
    </lineage>
</organism>
<dbReference type="AlphaFoldDB" id="A0A2J6SI66"/>
<dbReference type="InParanoid" id="A0A2J6SI66"/>
<dbReference type="GO" id="GO:0016491">
    <property type="term" value="F:oxidoreductase activity"/>
    <property type="evidence" value="ECO:0007669"/>
    <property type="project" value="InterPro"/>
</dbReference>
<gene>
    <name evidence="4" type="ORF">K444DRAFT_621836</name>
</gene>